<dbReference type="RefSeq" id="XP_020048995.1">
    <property type="nucleotide sequence ID" value="XM_020189842.1"/>
</dbReference>
<evidence type="ECO:0000256" key="1">
    <source>
        <dbReference type="SAM" id="Phobius"/>
    </source>
</evidence>
<keyword evidence="1" id="KW-1133">Transmembrane helix</keyword>
<keyword evidence="1" id="KW-0472">Membrane</keyword>
<proteinExistence type="predicted"/>
<feature type="non-terminal residue" evidence="2">
    <location>
        <position position="217"/>
    </location>
</feature>
<dbReference type="FunCoup" id="A0A1D2VM50">
    <property type="interactions" value="56"/>
</dbReference>
<sequence length="217" mass="25804">QCELFGSFSILIQTLLGLLSLSTLIYKRYKEFPNRRPWKIWFFDVSKQVFGSIGVHFMNLLFSYFLSKLLNLAFIIESKNNDNDENDDQCNWYFINVLFDTTIGVPILWFFLYIIYKVSKNYLKIKGIDSGQYGYPPKFINYLKQLFIYILGLFLTKIIVYSLLYSLPIFAQISDFILNKFDRFPNFQIFLVIFLFPLIMNTLQYVCVDNIIQSPEY</sequence>
<dbReference type="Proteomes" id="UP000095038">
    <property type="component" value="Unassembled WGS sequence"/>
</dbReference>
<dbReference type="PANTHER" id="PTHR31735:SF1">
    <property type="entry name" value="VACUOLAR MEMBRANE PROTEIN YPL162C"/>
    <property type="match status" value="1"/>
</dbReference>
<dbReference type="InterPro" id="IPR022127">
    <property type="entry name" value="STIMATE/YPL162C"/>
</dbReference>
<dbReference type="Pfam" id="PF12400">
    <property type="entry name" value="STIMATE"/>
    <property type="match status" value="1"/>
</dbReference>
<feature type="transmembrane region" description="Helical" evidence="1">
    <location>
        <begin position="6"/>
        <end position="26"/>
    </location>
</feature>
<keyword evidence="1" id="KW-0812">Transmembrane</keyword>
<reference evidence="3" key="1">
    <citation type="submission" date="2016-05" db="EMBL/GenBank/DDBJ databases">
        <title>Comparative genomics of biotechnologically important yeasts.</title>
        <authorList>
            <consortium name="DOE Joint Genome Institute"/>
            <person name="Riley R."/>
            <person name="Haridas S."/>
            <person name="Wolfe K.H."/>
            <person name="Lopes M.R."/>
            <person name="Hittinger C.T."/>
            <person name="Goker M."/>
            <person name="Salamov A."/>
            <person name="Wisecaver J."/>
            <person name="Long T.M."/>
            <person name="Aerts A.L."/>
            <person name="Barry K."/>
            <person name="Choi C."/>
            <person name="Clum A."/>
            <person name="Coughlan A.Y."/>
            <person name="Deshpande S."/>
            <person name="Douglass A.P."/>
            <person name="Hanson S.J."/>
            <person name="Klenk H.-P."/>
            <person name="Labutti K."/>
            <person name="Lapidus A."/>
            <person name="Lindquist E."/>
            <person name="Lipzen A."/>
            <person name="Meier-Kolthoff J.P."/>
            <person name="Ohm R.A."/>
            <person name="Otillar R.P."/>
            <person name="Pangilinan J."/>
            <person name="Peng Y."/>
            <person name="Rokas A."/>
            <person name="Rosa C.A."/>
            <person name="Scheuner C."/>
            <person name="Sibirny A.A."/>
            <person name="Slot J.C."/>
            <person name="Stielow J.B."/>
            <person name="Sun H."/>
            <person name="Kurtzman C.P."/>
            <person name="Blackwell M."/>
            <person name="Grigoriev I.V."/>
            <person name="Jeffries T.W."/>
        </authorList>
    </citation>
    <scope>NUCLEOTIDE SEQUENCE [LARGE SCALE GENOMIC DNA]</scope>
    <source>
        <strain evidence="3">DSM 1968</strain>
    </source>
</reference>
<feature type="transmembrane region" description="Helical" evidence="1">
    <location>
        <begin position="92"/>
        <end position="116"/>
    </location>
</feature>
<protein>
    <recommendedName>
        <fullName evidence="4">Vacuolar membrane protein</fullName>
    </recommendedName>
</protein>
<dbReference type="STRING" id="1344418.A0A1D2VM50"/>
<dbReference type="EMBL" id="KV454477">
    <property type="protein sequence ID" value="ODV62688.1"/>
    <property type="molecule type" value="Genomic_DNA"/>
</dbReference>
<dbReference type="AlphaFoldDB" id="A0A1D2VM50"/>
<dbReference type="InParanoid" id="A0A1D2VM50"/>
<evidence type="ECO:0000313" key="2">
    <source>
        <dbReference type="EMBL" id="ODV62688.1"/>
    </source>
</evidence>
<dbReference type="GO" id="GO:0016020">
    <property type="term" value="C:membrane"/>
    <property type="evidence" value="ECO:0007669"/>
    <property type="project" value="TreeGrafter"/>
</dbReference>
<organism evidence="2 3">
    <name type="scientific">Ascoidea rubescens DSM 1968</name>
    <dbReference type="NCBI Taxonomy" id="1344418"/>
    <lineage>
        <taxon>Eukaryota</taxon>
        <taxon>Fungi</taxon>
        <taxon>Dikarya</taxon>
        <taxon>Ascomycota</taxon>
        <taxon>Saccharomycotina</taxon>
        <taxon>Saccharomycetes</taxon>
        <taxon>Ascoideaceae</taxon>
        <taxon>Ascoidea</taxon>
    </lineage>
</organism>
<dbReference type="PANTHER" id="PTHR31735">
    <property type="entry name" value="VACUOLAR MEMBRANE PROTEIN YPL162C"/>
    <property type="match status" value="1"/>
</dbReference>
<evidence type="ECO:0008006" key="4">
    <source>
        <dbReference type="Google" id="ProtNLM"/>
    </source>
</evidence>
<feature type="non-terminal residue" evidence="2">
    <location>
        <position position="1"/>
    </location>
</feature>
<name>A0A1D2VM50_9ASCO</name>
<feature type="transmembrane region" description="Helical" evidence="1">
    <location>
        <begin position="47"/>
        <end position="66"/>
    </location>
</feature>
<keyword evidence="3" id="KW-1185">Reference proteome</keyword>
<accession>A0A1D2VM50</accession>
<evidence type="ECO:0000313" key="3">
    <source>
        <dbReference type="Proteomes" id="UP000095038"/>
    </source>
</evidence>
<feature type="transmembrane region" description="Helical" evidence="1">
    <location>
        <begin position="187"/>
        <end position="208"/>
    </location>
</feature>
<dbReference type="OrthoDB" id="431202at2759"/>
<gene>
    <name evidence="2" type="ORF">ASCRUDRAFT_24274</name>
</gene>
<feature type="transmembrane region" description="Helical" evidence="1">
    <location>
        <begin position="146"/>
        <end position="167"/>
    </location>
</feature>
<dbReference type="GeneID" id="30963478"/>